<accession>A0A1R3K274</accession>
<protein>
    <submittedName>
        <fullName evidence="2">(P)ppGpp synthetase</fullName>
    </submittedName>
</protein>
<dbReference type="SUPFAM" id="SSF109604">
    <property type="entry name" value="HD-domain/PDEase-like"/>
    <property type="match status" value="1"/>
</dbReference>
<dbReference type="Proteomes" id="UP000187203">
    <property type="component" value="Unassembled WGS sequence"/>
</dbReference>
<dbReference type="STRING" id="93759.A0A1R3K274"/>
<dbReference type="EMBL" id="AWUE01014826">
    <property type="protein sequence ID" value="OMP01171.1"/>
    <property type="molecule type" value="Genomic_DNA"/>
</dbReference>
<sequence length="249" mass="28402">MDLLSKAQKKFSVFKDDQIVAAVALANRVHRHQYLYGASSNKIPFLNHCIEIGMLLAEMGGNATLIAAGILHDTTRYHDLSHEQLVASFGIHVAHLVEEVAKLSYMCKLIRHYNQPSSTYNNELCTMLMAMVDVRAVIIKLADRLDKMNRVEFLLPMERRSKFIKQTLDVIAPLAGRLGLDVWKGRLQDLCFKNLEREEYDELVSKFSETTLESAVSELMQQLNAMGLAYRSLSSRRKSLYGIHNKMKR</sequence>
<dbReference type="Gene3D" id="1.10.3210.10">
    <property type="entry name" value="Hypothetical protein af1432"/>
    <property type="match status" value="1"/>
</dbReference>
<dbReference type="OrthoDB" id="430679at2759"/>
<comment type="caution">
    <text evidence="2">The sequence shown here is derived from an EMBL/GenBank/DDBJ whole genome shotgun (WGS) entry which is preliminary data.</text>
</comment>
<evidence type="ECO:0000313" key="3">
    <source>
        <dbReference type="Proteomes" id="UP000187203"/>
    </source>
</evidence>
<dbReference type="PROSITE" id="PS51831">
    <property type="entry name" value="HD"/>
    <property type="match status" value="1"/>
</dbReference>
<dbReference type="InterPro" id="IPR006674">
    <property type="entry name" value="HD_domain"/>
</dbReference>
<evidence type="ECO:0000313" key="2">
    <source>
        <dbReference type="EMBL" id="OMP01171.1"/>
    </source>
</evidence>
<proteinExistence type="predicted"/>
<reference evidence="3" key="1">
    <citation type="submission" date="2013-09" db="EMBL/GenBank/DDBJ databases">
        <title>Corchorus olitorius genome sequencing.</title>
        <authorList>
            <person name="Alam M."/>
            <person name="Haque M.S."/>
            <person name="Islam M.S."/>
            <person name="Emdad E.M."/>
            <person name="Islam M.M."/>
            <person name="Ahmed B."/>
            <person name="Halim A."/>
            <person name="Hossen Q.M.M."/>
            <person name="Hossain M.Z."/>
            <person name="Ahmed R."/>
            <person name="Khan M.M."/>
            <person name="Islam R."/>
            <person name="Rashid M.M."/>
            <person name="Khan S.A."/>
            <person name="Rahman M.S."/>
            <person name="Alam M."/>
            <person name="Yahiya A.S."/>
            <person name="Khan M.S."/>
            <person name="Azam M.S."/>
            <person name="Haque T."/>
            <person name="Lashkar M.Z.H."/>
            <person name="Akhand A.I."/>
            <person name="Morshed G."/>
            <person name="Roy S."/>
            <person name="Uddin K.S."/>
            <person name="Rabeya T."/>
            <person name="Hossain A.S."/>
            <person name="Chowdhury A."/>
            <person name="Snigdha A.R."/>
            <person name="Mortoza M.S."/>
            <person name="Matin S.A."/>
            <person name="Hoque S.M.E."/>
            <person name="Islam M.K."/>
            <person name="Roy D.K."/>
            <person name="Haider R."/>
            <person name="Moosa M.M."/>
            <person name="Elias S.M."/>
            <person name="Hasan A.M."/>
            <person name="Jahan S."/>
            <person name="Shafiuddin M."/>
            <person name="Mahmood N."/>
            <person name="Shommy N.S."/>
        </authorList>
    </citation>
    <scope>NUCLEOTIDE SEQUENCE [LARGE SCALE GENOMIC DNA]</scope>
    <source>
        <strain evidence="3">cv. O-4</strain>
    </source>
</reference>
<evidence type="ECO:0000259" key="1">
    <source>
        <dbReference type="PROSITE" id="PS51831"/>
    </source>
</evidence>
<dbReference type="Pfam" id="PF13328">
    <property type="entry name" value="HD_4"/>
    <property type="match status" value="1"/>
</dbReference>
<dbReference type="PANTHER" id="PTHR21262:SF0">
    <property type="entry name" value="GTP DIPHOSPHOKINASE RSH3, CHLOROPLASTIC-RELATED"/>
    <property type="match status" value="1"/>
</dbReference>
<organism evidence="2 3">
    <name type="scientific">Corchorus olitorius</name>
    <dbReference type="NCBI Taxonomy" id="93759"/>
    <lineage>
        <taxon>Eukaryota</taxon>
        <taxon>Viridiplantae</taxon>
        <taxon>Streptophyta</taxon>
        <taxon>Embryophyta</taxon>
        <taxon>Tracheophyta</taxon>
        <taxon>Spermatophyta</taxon>
        <taxon>Magnoliopsida</taxon>
        <taxon>eudicotyledons</taxon>
        <taxon>Gunneridae</taxon>
        <taxon>Pentapetalae</taxon>
        <taxon>rosids</taxon>
        <taxon>malvids</taxon>
        <taxon>Malvales</taxon>
        <taxon>Malvaceae</taxon>
        <taxon>Grewioideae</taxon>
        <taxon>Apeibeae</taxon>
        <taxon>Corchorus</taxon>
    </lineage>
</organism>
<dbReference type="PANTHER" id="PTHR21262">
    <property type="entry name" value="GUANOSINE-3',5'-BIS DIPHOSPHATE 3'-PYROPHOSPHOHYDROLASE"/>
    <property type="match status" value="1"/>
</dbReference>
<feature type="domain" description="HD" evidence="1">
    <location>
        <begin position="45"/>
        <end position="148"/>
    </location>
</feature>
<gene>
    <name evidence="2" type="ORF">COLO4_12099</name>
</gene>
<dbReference type="GO" id="GO:0009507">
    <property type="term" value="C:chloroplast"/>
    <property type="evidence" value="ECO:0007669"/>
    <property type="project" value="TreeGrafter"/>
</dbReference>
<keyword evidence="3" id="KW-1185">Reference proteome</keyword>
<dbReference type="AlphaFoldDB" id="A0A1R3K274"/>
<name>A0A1R3K274_9ROSI</name>